<dbReference type="OrthoDB" id="134985at2"/>
<evidence type="ECO:0000313" key="1">
    <source>
        <dbReference type="EMBL" id="TCC49560.1"/>
    </source>
</evidence>
<evidence type="ECO:0008006" key="3">
    <source>
        <dbReference type="Google" id="ProtNLM"/>
    </source>
</evidence>
<dbReference type="RefSeq" id="WP_131366350.1">
    <property type="nucleotide sequence ID" value="NZ_SJKB01000026.1"/>
</dbReference>
<dbReference type="AlphaFoldDB" id="A0A4R0JSM6"/>
<evidence type="ECO:0000313" key="2">
    <source>
        <dbReference type="Proteomes" id="UP000291144"/>
    </source>
</evidence>
<sequence>MGRQEHDPQVFWLSVLDSLRQTGAESELVRELTAAPHLDGASVVGRLLEDLSSLREPQWLVIDDLHELQADEAIRDLELLLRTAPPELRFVLLARRDLRPFTWAVGPIDRGEPLGPVGRSPDL</sequence>
<keyword evidence="2" id="KW-1185">Reference proteome</keyword>
<dbReference type="Proteomes" id="UP000291144">
    <property type="component" value="Unassembled WGS sequence"/>
</dbReference>
<organism evidence="1 2">
    <name type="scientific">Kribbella pittospori</name>
    <dbReference type="NCBI Taxonomy" id="722689"/>
    <lineage>
        <taxon>Bacteria</taxon>
        <taxon>Bacillati</taxon>
        <taxon>Actinomycetota</taxon>
        <taxon>Actinomycetes</taxon>
        <taxon>Propionibacteriales</taxon>
        <taxon>Kribbellaceae</taxon>
        <taxon>Kribbella</taxon>
    </lineage>
</organism>
<protein>
    <recommendedName>
        <fullName evidence="3">Orc1-like AAA ATPase domain-containing protein</fullName>
    </recommendedName>
</protein>
<gene>
    <name evidence="1" type="ORF">E0H73_42190</name>
</gene>
<accession>A0A4R0JSM6</accession>
<reference evidence="1 2" key="1">
    <citation type="submission" date="2019-02" db="EMBL/GenBank/DDBJ databases">
        <title>Kribbella capetownensis sp. nov. and Kribbella speibonae sp. nov., isolated from soil.</title>
        <authorList>
            <person name="Curtis S.M."/>
            <person name="Norton I."/>
            <person name="Everest G.J."/>
            <person name="Meyers P.R."/>
        </authorList>
    </citation>
    <scope>NUCLEOTIDE SEQUENCE [LARGE SCALE GENOMIC DNA]</scope>
    <source>
        <strain evidence="1 2">NRRL B-24813</strain>
    </source>
</reference>
<comment type="caution">
    <text evidence="1">The sequence shown here is derived from an EMBL/GenBank/DDBJ whole genome shotgun (WGS) entry which is preliminary data.</text>
</comment>
<name>A0A4R0JSM6_9ACTN</name>
<proteinExistence type="predicted"/>
<dbReference type="EMBL" id="SJKB01000026">
    <property type="protein sequence ID" value="TCC49560.1"/>
    <property type="molecule type" value="Genomic_DNA"/>
</dbReference>